<organism evidence="1 2">
    <name type="scientific">Tilletia indica</name>
    <dbReference type="NCBI Taxonomy" id="43049"/>
    <lineage>
        <taxon>Eukaryota</taxon>
        <taxon>Fungi</taxon>
        <taxon>Dikarya</taxon>
        <taxon>Basidiomycota</taxon>
        <taxon>Ustilaginomycotina</taxon>
        <taxon>Exobasidiomycetes</taxon>
        <taxon>Tilletiales</taxon>
        <taxon>Tilletiaceae</taxon>
        <taxon>Tilletia</taxon>
    </lineage>
</organism>
<sequence length="305" mass="34063">MSRNLQTLIDICMFMRLHRTRSILASTSPEEEAAFQELMSSFHIDTLSVFNDDNVRPKFSTIMLSMKPLNRITPLSKDVVLSQIRQPNPGSSQVISHTTRPCKARNLAKEWMLACQFVLDICGTGPTEPSKTLDQGLMLLLPLEITEEYRTGRLSAFSSNASAPDPWADAIYALERSHSLTMSRSLQLIIDTCVFMREHRVKYIRAQGNPSAIQAIQDAVSELRIHSLSIFADTHDTSGGDASVKRMNVNRLSLVGAPGSGVGISTWNYRLRPLPDAHLKISRHCRESGKPPARPLRPSHIWFGV</sequence>
<reference evidence="1" key="2">
    <citation type="journal article" date="2019" name="IMA Fungus">
        <title>Genome sequencing and comparison of five Tilletia species to identify candidate genes for the detection of regulated species infecting wheat.</title>
        <authorList>
            <person name="Nguyen H.D.T."/>
            <person name="Sultana T."/>
            <person name="Kesanakurti P."/>
            <person name="Hambleton S."/>
        </authorList>
    </citation>
    <scope>NUCLEOTIDE SEQUENCE</scope>
    <source>
        <strain evidence="1">DAOMC 236416</strain>
    </source>
</reference>
<comment type="caution">
    <text evidence="1">The sequence shown here is derived from an EMBL/GenBank/DDBJ whole genome shotgun (WGS) entry which is preliminary data.</text>
</comment>
<dbReference type="Proteomes" id="UP000077521">
    <property type="component" value="Unassembled WGS sequence"/>
</dbReference>
<accession>A0A177TSW0</accession>
<keyword evidence="2" id="KW-1185">Reference proteome</keyword>
<evidence type="ECO:0000313" key="2">
    <source>
        <dbReference type="Proteomes" id="UP000077521"/>
    </source>
</evidence>
<dbReference type="AlphaFoldDB" id="A0A177TSW0"/>
<reference evidence="1" key="1">
    <citation type="submission" date="2016-04" db="EMBL/GenBank/DDBJ databases">
        <authorList>
            <person name="Nguyen H.D."/>
            <person name="Samba Siva P."/>
            <person name="Cullis J."/>
            <person name="Levesque C.A."/>
            <person name="Hambleton S."/>
        </authorList>
    </citation>
    <scope>NUCLEOTIDE SEQUENCE</scope>
    <source>
        <strain evidence="1">DAOMC 236416</strain>
    </source>
</reference>
<evidence type="ECO:0000313" key="1">
    <source>
        <dbReference type="EMBL" id="KAE8250230.1"/>
    </source>
</evidence>
<dbReference type="EMBL" id="LWDF02000342">
    <property type="protein sequence ID" value="KAE8250230.1"/>
    <property type="molecule type" value="Genomic_DNA"/>
</dbReference>
<proteinExistence type="predicted"/>
<name>A0A177TSW0_9BASI</name>
<protein>
    <submittedName>
        <fullName evidence="1">Uncharacterized protein</fullName>
    </submittedName>
</protein>
<gene>
    <name evidence="1" type="ORF">A4X13_0g4881</name>
</gene>